<dbReference type="Proteomes" id="UP001163046">
    <property type="component" value="Unassembled WGS sequence"/>
</dbReference>
<evidence type="ECO:0000256" key="7">
    <source>
        <dbReference type="ARBA" id="ARBA00023242"/>
    </source>
</evidence>
<accession>A0A9W9YCN9</accession>
<dbReference type="Pfam" id="PF10168">
    <property type="entry name" value="Nup88"/>
    <property type="match status" value="1"/>
</dbReference>
<evidence type="ECO:0000313" key="10">
    <source>
        <dbReference type="Proteomes" id="UP001163046"/>
    </source>
</evidence>
<evidence type="ECO:0000256" key="5">
    <source>
        <dbReference type="ARBA" id="ARBA00023010"/>
    </source>
</evidence>
<feature type="signal peptide" evidence="8">
    <location>
        <begin position="1"/>
        <end position="25"/>
    </location>
</feature>
<dbReference type="GO" id="GO:0006606">
    <property type="term" value="P:protein import into nucleus"/>
    <property type="evidence" value="ECO:0007669"/>
    <property type="project" value="TreeGrafter"/>
</dbReference>
<comment type="caution">
    <text evidence="9">The sequence shown here is derived from an EMBL/GenBank/DDBJ whole genome shotgun (WGS) entry which is preliminary data.</text>
</comment>
<keyword evidence="3" id="KW-0509">mRNA transport</keyword>
<proteinExistence type="predicted"/>
<dbReference type="PANTHER" id="PTHR13257">
    <property type="entry name" value="NUCLEOPORIN NUP84-RELATED"/>
    <property type="match status" value="1"/>
</dbReference>
<dbReference type="PANTHER" id="PTHR13257:SF0">
    <property type="entry name" value="NUCLEAR PORE COMPLEX PROTEIN NUP88"/>
    <property type="match status" value="1"/>
</dbReference>
<dbReference type="AlphaFoldDB" id="A0A9W9YCN9"/>
<organism evidence="9 10">
    <name type="scientific">Desmophyllum pertusum</name>
    <dbReference type="NCBI Taxonomy" id="174260"/>
    <lineage>
        <taxon>Eukaryota</taxon>
        <taxon>Metazoa</taxon>
        <taxon>Cnidaria</taxon>
        <taxon>Anthozoa</taxon>
        <taxon>Hexacorallia</taxon>
        <taxon>Scleractinia</taxon>
        <taxon>Caryophylliina</taxon>
        <taxon>Caryophylliidae</taxon>
        <taxon>Desmophyllum</taxon>
    </lineage>
</organism>
<keyword evidence="4" id="KW-0653">Protein transport</keyword>
<keyword evidence="7" id="KW-0539">Nucleus</keyword>
<evidence type="ECO:0000256" key="1">
    <source>
        <dbReference type="ARBA" id="ARBA00004567"/>
    </source>
</evidence>
<dbReference type="EMBL" id="MU827785">
    <property type="protein sequence ID" value="KAJ7333815.1"/>
    <property type="molecule type" value="Genomic_DNA"/>
</dbReference>
<comment type="subcellular location">
    <subcellularLocation>
        <location evidence="1">Nucleus</location>
        <location evidence="1">Nuclear pore complex</location>
    </subcellularLocation>
</comment>
<keyword evidence="8" id="KW-0732">Signal</keyword>
<keyword evidence="5" id="KW-0811">Translocation</keyword>
<sequence>MNDLVNSKRLFALKLLCLMWIPCCSNPSSKYLVLRGERGISVLEMPMRWGKFAEYDGGSKSVMCKTIPIDSRFYVTHHKIKVLDVKWHPGSHSDVHLMVLTSDNNLRLYNVLKPTSPEEIISLGESSSMTAEYSRKSMSVGSLSSFAAALGEKAIAFDFAPAVTDITPRGRLNSSADAEVDIAHPIFI</sequence>
<reference evidence="9" key="1">
    <citation type="submission" date="2023-01" db="EMBL/GenBank/DDBJ databases">
        <title>Genome assembly of the deep-sea coral Lophelia pertusa.</title>
        <authorList>
            <person name="Herrera S."/>
            <person name="Cordes E."/>
        </authorList>
    </citation>
    <scope>NUCLEOTIDE SEQUENCE</scope>
    <source>
        <strain evidence="9">USNM1676648</strain>
        <tissue evidence="9">Polyp</tissue>
    </source>
</reference>
<dbReference type="InterPro" id="IPR019321">
    <property type="entry name" value="Nucleoporin_Nup88"/>
</dbReference>
<evidence type="ECO:0000256" key="4">
    <source>
        <dbReference type="ARBA" id="ARBA00022927"/>
    </source>
</evidence>
<evidence type="ECO:0000256" key="6">
    <source>
        <dbReference type="ARBA" id="ARBA00023132"/>
    </source>
</evidence>
<evidence type="ECO:0000313" key="9">
    <source>
        <dbReference type="EMBL" id="KAJ7333815.1"/>
    </source>
</evidence>
<protein>
    <submittedName>
        <fullName evidence="9">Ribosomal small subunit export from nucleus</fullName>
    </submittedName>
</protein>
<dbReference type="InterPro" id="IPR037700">
    <property type="entry name" value="NUP88/NUP82"/>
</dbReference>
<evidence type="ECO:0000256" key="3">
    <source>
        <dbReference type="ARBA" id="ARBA00022816"/>
    </source>
</evidence>
<dbReference type="GO" id="GO:0000055">
    <property type="term" value="P:ribosomal large subunit export from nucleus"/>
    <property type="evidence" value="ECO:0007669"/>
    <property type="project" value="InterPro"/>
</dbReference>
<dbReference type="OrthoDB" id="341482at2759"/>
<keyword evidence="2" id="KW-0813">Transport</keyword>
<evidence type="ECO:0000256" key="8">
    <source>
        <dbReference type="SAM" id="SignalP"/>
    </source>
</evidence>
<evidence type="ECO:0000256" key="2">
    <source>
        <dbReference type="ARBA" id="ARBA00022448"/>
    </source>
</evidence>
<feature type="chain" id="PRO_5040856679" evidence="8">
    <location>
        <begin position="26"/>
        <end position="188"/>
    </location>
</feature>
<keyword evidence="10" id="KW-1185">Reference proteome</keyword>
<dbReference type="GO" id="GO:0000056">
    <property type="term" value="P:ribosomal small subunit export from nucleus"/>
    <property type="evidence" value="ECO:0007669"/>
    <property type="project" value="InterPro"/>
</dbReference>
<gene>
    <name evidence="9" type="primary">NUP88_2</name>
    <name evidence="9" type="ORF">OS493_015907</name>
</gene>
<dbReference type="GO" id="GO:0006406">
    <property type="term" value="P:mRNA export from nucleus"/>
    <property type="evidence" value="ECO:0007669"/>
    <property type="project" value="TreeGrafter"/>
</dbReference>
<dbReference type="GO" id="GO:0017056">
    <property type="term" value="F:structural constituent of nuclear pore"/>
    <property type="evidence" value="ECO:0007669"/>
    <property type="project" value="InterPro"/>
</dbReference>
<dbReference type="GO" id="GO:0005643">
    <property type="term" value="C:nuclear pore"/>
    <property type="evidence" value="ECO:0007669"/>
    <property type="project" value="UniProtKB-SubCell"/>
</dbReference>
<name>A0A9W9YCN9_9CNID</name>
<keyword evidence="6" id="KW-0906">Nuclear pore complex</keyword>